<feature type="transmembrane region" description="Helical" evidence="6">
    <location>
        <begin position="112"/>
        <end position="129"/>
    </location>
</feature>
<evidence type="ECO:0000256" key="5">
    <source>
        <dbReference type="ARBA" id="ARBA00023180"/>
    </source>
</evidence>
<feature type="transmembrane region" description="Helical" evidence="6">
    <location>
        <begin position="80"/>
        <end position="100"/>
    </location>
</feature>
<keyword evidence="5" id="KW-0325">Glycoprotein</keyword>
<reference evidence="8 9" key="1">
    <citation type="submission" date="2017-06" db="EMBL/GenBank/DDBJ databases">
        <title>Comparative genomic analysis of Ambrosia Fusariam Clade fungi.</title>
        <authorList>
            <person name="Stajich J.E."/>
            <person name="Carrillo J."/>
            <person name="Kijimoto T."/>
            <person name="Eskalen A."/>
            <person name="O'Donnell K."/>
            <person name="Kasson M."/>
        </authorList>
    </citation>
    <scope>NUCLEOTIDE SEQUENCE [LARGE SCALE GENOMIC DNA]</scope>
    <source>
        <strain evidence="8">UCR3666</strain>
    </source>
</reference>
<dbReference type="Proteomes" id="UP000277212">
    <property type="component" value="Unassembled WGS sequence"/>
</dbReference>
<feature type="transmembrane region" description="Helical" evidence="6">
    <location>
        <begin position="421"/>
        <end position="439"/>
    </location>
</feature>
<dbReference type="InterPro" id="IPR036259">
    <property type="entry name" value="MFS_trans_sf"/>
</dbReference>
<name>A0A3M2S794_9HYPO</name>
<feature type="transmembrane region" description="Helical" evidence="6">
    <location>
        <begin position="141"/>
        <end position="162"/>
    </location>
</feature>
<dbReference type="SUPFAM" id="SSF103473">
    <property type="entry name" value="MFS general substrate transporter"/>
    <property type="match status" value="1"/>
</dbReference>
<keyword evidence="2 6" id="KW-0812">Transmembrane</keyword>
<feature type="domain" description="Major facilitator superfamily (MFS) profile" evidence="7">
    <location>
        <begin position="46"/>
        <end position="475"/>
    </location>
</feature>
<evidence type="ECO:0000256" key="4">
    <source>
        <dbReference type="ARBA" id="ARBA00023136"/>
    </source>
</evidence>
<dbReference type="Pfam" id="PF07690">
    <property type="entry name" value="MFS_1"/>
    <property type="match status" value="1"/>
</dbReference>
<proteinExistence type="predicted"/>
<dbReference type="EMBL" id="NKUJ01000108">
    <property type="protein sequence ID" value="RMJ13428.1"/>
    <property type="molecule type" value="Genomic_DNA"/>
</dbReference>
<dbReference type="PANTHER" id="PTHR23502:SF156">
    <property type="entry name" value="TRANSPORTER, PUTATIVE (AFU_ORTHOLOGUE AFUA_5G00420)-RELATED"/>
    <property type="match status" value="1"/>
</dbReference>
<evidence type="ECO:0000313" key="9">
    <source>
        <dbReference type="Proteomes" id="UP000277212"/>
    </source>
</evidence>
<organism evidence="8 9">
    <name type="scientific">Fusarium kuroshium</name>
    <dbReference type="NCBI Taxonomy" id="2010991"/>
    <lineage>
        <taxon>Eukaryota</taxon>
        <taxon>Fungi</taxon>
        <taxon>Dikarya</taxon>
        <taxon>Ascomycota</taxon>
        <taxon>Pezizomycotina</taxon>
        <taxon>Sordariomycetes</taxon>
        <taxon>Hypocreomycetidae</taxon>
        <taxon>Hypocreales</taxon>
        <taxon>Nectriaceae</taxon>
        <taxon>Fusarium</taxon>
        <taxon>Fusarium solani species complex</taxon>
    </lineage>
</organism>
<dbReference type="InterPro" id="IPR020846">
    <property type="entry name" value="MFS_dom"/>
</dbReference>
<feature type="transmembrane region" description="Helical" evidence="6">
    <location>
        <begin position="451"/>
        <end position="472"/>
    </location>
</feature>
<dbReference type="AlphaFoldDB" id="A0A3M2S794"/>
<dbReference type="PROSITE" id="PS50850">
    <property type="entry name" value="MFS"/>
    <property type="match status" value="1"/>
</dbReference>
<evidence type="ECO:0000256" key="1">
    <source>
        <dbReference type="ARBA" id="ARBA00004141"/>
    </source>
</evidence>
<dbReference type="PANTHER" id="PTHR23502">
    <property type="entry name" value="MAJOR FACILITATOR SUPERFAMILY"/>
    <property type="match status" value="1"/>
</dbReference>
<evidence type="ECO:0000256" key="3">
    <source>
        <dbReference type="ARBA" id="ARBA00022989"/>
    </source>
</evidence>
<keyword evidence="3 6" id="KW-1133">Transmembrane helix</keyword>
<feature type="transmembrane region" description="Helical" evidence="6">
    <location>
        <begin position="280"/>
        <end position="299"/>
    </location>
</feature>
<feature type="transmembrane region" description="Helical" evidence="6">
    <location>
        <begin position="44"/>
        <end position="68"/>
    </location>
</feature>
<protein>
    <recommendedName>
        <fullName evidence="7">Major facilitator superfamily (MFS) profile domain-containing protein</fullName>
    </recommendedName>
</protein>
<evidence type="ECO:0000259" key="7">
    <source>
        <dbReference type="PROSITE" id="PS50850"/>
    </source>
</evidence>
<dbReference type="GO" id="GO:0022857">
    <property type="term" value="F:transmembrane transporter activity"/>
    <property type="evidence" value="ECO:0007669"/>
    <property type="project" value="InterPro"/>
</dbReference>
<dbReference type="STRING" id="2010991.A0A3M2S794"/>
<dbReference type="GO" id="GO:0005886">
    <property type="term" value="C:plasma membrane"/>
    <property type="evidence" value="ECO:0007669"/>
    <property type="project" value="TreeGrafter"/>
</dbReference>
<comment type="caution">
    <text evidence="8">The sequence shown here is derived from an EMBL/GenBank/DDBJ whole genome shotgun (WGS) entry which is preliminary data.</text>
</comment>
<feature type="transmembrane region" description="Helical" evidence="6">
    <location>
        <begin position="319"/>
        <end position="339"/>
    </location>
</feature>
<accession>A0A3M2S794</accession>
<gene>
    <name evidence="8" type="ORF">CDV36_006913</name>
</gene>
<comment type="subcellular location">
    <subcellularLocation>
        <location evidence="1">Membrane</location>
        <topology evidence="1">Multi-pass membrane protein</topology>
    </subcellularLocation>
</comment>
<evidence type="ECO:0000256" key="2">
    <source>
        <dbReference type="ARBA" id="ARBA00022692"/>
    </source>
</evidence>
<keyword evidence="4 6" id="KW-0472">Membrane</keyword>
<feature type="transmembrane region" description="Helical" evidence="6">
    <location>
        <begin position="169"/>
        <end position="192"/>
    </location>
</feature>
<sequence length="487" mass="53275">MMGFRGPVQYIHHQANTMTMMEVANSNSPRDPDHPHNWSRLKKLSFIAIVSAKIFVVSFASSVFGSGAESLAEEYNASKTVVLLGVALFVAGFALGPLFFGPISEVVGHRPPMVIGCILCAILQIPLALAKSMVGILVCRFLAGVSGSAVLGVGTGMVAELYGPVPRAVALGFSASMINVGSTVAPVAGAYIVERYGWRWTAWVTLLMFVALEPFAFFALKESSPKQILLAKAKRIRAEGNTANLDLTRTEVDNSHDHSLGQFFAKHLSKPIRLFYKEPILIILTVHLTFVYGTLYLAYQLVPLAFQRRGWSVPASTLPFIAITLGTLSAPCVTAIFTLTWYKRRFLKRGGTTVPEDRLYPMIAGAAILPVALLWFGWSMSTHWFCQVLAGYFIGVSVLLIFLTGIIYMVDVYHDCANSAVSIHVAFRSVFAATFSLWTGPLYETLGVERMSSVLAGVAAALLPFPIIFLIYGGRIRSWSRFDNLKN</sequence>
<keyword evidence="9" id="KW-1185">Reference proteome</keyword>
<evidence type="ECO:0000256" key="6">
    <source>
        <dbReference type="SAM" id="Phobius"/>
    </source>
</evidence>
<dbReference type="OrthoDB" id="2544694at2759"/>
<dbReference type="Gene3D" id="1.20.1250.20">
    <property type="entry name" value="MFS general substrate transporter like domains"/>
    <property type="match status" value="1"/>
</dbReference>
<evidence type="ECO:0000313" key="8">
    <source>
        <dbReference type="EMBL" id="RMJ13428.1"/>
    </source>
</evidence>
<feature type="transmembrane region" description="Helical" evidence="6">
    <location>
        <begin position="390"/>
        <end position="409"/>
    </location>
</feature>
<dbReference type="InterPro" id="IPR011701">
    <property type="entry name" value="MFS"/>
</dbReference>
<feature type="transmembrane region" description="Helical" evidence="6">
    <location>
        <begin position="359"/>
        <end position="378"/>
    </location>
</feature>